<dbReference type="Gene3D" id="1.10.132.20">
    <property type="entry name" value="Ribosome-recycling factor"/>
    <property type="match status" value="1"/>
</dbReference>
<evidence type="ECO:0000313" key="8">
    <source>
        <dbReference type="EMBL" id="URQ63381.1"/>
    </source>
</evidence>
<evidence type="ECO:0000256" key="3">
    <source>
        <dbReference type="ARBA" id="ARBA00022490"/>
    </source>
</evidence>
<dbReference type="NCBIfam" id="TIGR00496">
    <property type="entry name" value="frr"/>
    <property type="match status" value="1"/>
</dbReference>
<dbReference type="InterPro" id="IPR023584">
    <property type="entry name" value="Ribosome_recyc_fac_dom"/>
</dbReference>
<evidence type="ECO:0000256" key="5">
    <source>
        <dbReference type="ARBA" id="ARBA00025050"/>
    </source>
</evidence>
<dbReference type="GO" id="GO:0002184">
    <property type="term" value="P:cytoplasmic translational termination"/>
    <property type="evidence" value="ECO:0007669"/>
    <property type="project" value="TreeGrafter"/>
</dbReference>
<dbReference type="HAMAP" id="MF_00040">
    <property type="entry name" value="RRF"/>
    <property type="match status" value="1"/>
</dbReference>
<dbReference type="Pfam" id="PF01765">
    <property type="entry name" value="RRF"/>
    <property type="match status" value="1"/>
</dbReference>
<dbReference type="GO" id="GO:0005829">
    <property type="term" value="C:cytosol"/>
    <property type="evidence" value="ECO:0007669"/>
    <property type="project" value="GOC"/>
</dbReference>
<evidence type="ECO:0000256" key="6">
    <source>
        <dbReference type="HAMAP-Rule" id="MF_00040"/>
    </source>
</evidence>
<comment type="function">
    <text evidence="5 6">Responsible for the release of ribosomes from messenger RNA at the termination of protein biosynthesis. May increase the efficiency of translation by recycling ribosomes from one round of translation to another.</text>
</comment>
<evidence type="ECO:0000256" key="4">
    <source>
        <dbReference type="ARBA" id="ARBA00022917"/>
    </source>
</evidence>
<keyword evidence="4 6" id="KW-0648">Protein biosynthesis</keyword>
<dbReference type="AlphaFoldDB" id="A0A9Q8TYX8"/>
<keyword evidence="9" id="KW-1185">Reference proteome</keyword>
<dbReference type="FunFam" id="3.30.1360.40:FF:000001">
    <property type="entry name" value="Ribosome-recycling factor"/>
    <property type="match status" value="1"/>
</dbReference>
<feature type="domain" description="Ribosome recycling factor" evidence="7">
    <location>
        <begin position="22"/>
        <end position="185"/>
    </location>
</feature>
<dbReference type="SUPFAM" id="SSF55194">
    <property type="entry name" value="Ribosome recycling factor, RRF"/>
    <property type="match status" value="1"/>
</dbReference>
<reference evidence="8" key="1">
    <citation type="submission" date="2022-05" db="EMBL/GenBank/DDBJ databases">
        <title>Single-amplified genomics reveal most streamlined microbe among free-living bacteria.</title>
        <authorList>
            <person name="Roda-Garcia J."/>
            <person name="Haro-Moreno J.M."/>
            <person name="Rodriguez-Valera F."/>
            <person name="Almagro-Moreno S."/>
            <person name="Lopez-Perez M."/>
        </authorList>
    </citation>
    <scope>NUCLEOTIDE SEQUENCE</scope>
    <source>
        <strain evidence="8">TMED112-D2-2</strain>
    </source>
</reference>
<dbReference type="FunFam" id="1.10.132.20:FF:000001">
    <property type="entry name" value="Ribosome-recycling factor"/>
    <property type="match status" value="1"/>
</dbReference>
<proteinExistence type="inferred from homology"/>
<dbReference type="EMBL" id="CP097966">
    <property type="protein sequence ID" value="URQ63381.1"/>
    <property type="molecule type" value="Genomic_DNA"/>
</dbReference>
<dbReference type="InterPro" id="IPR036191">
    <property type="entry name" value="RRF_sf"/>
</dbReference>
<dbReference type="Proteomes" id="UP001056381">
    <property type="component" value="Chromosome"/>
</dbReference>
<dbReference type="CDD" id="cd00520">
    <property type="entry name" value="RRF"/>
    <property type="match status" value="1"/>
</dbReference>
<dbReference type="PANTHER" id="PTHR20982">
    <property type="entry name" value="RIBOSOME RECYCLING FACTOR"/>
    <property type="match status" value="1"/>
</dbReference>
<protein>
    <recommendedName>
        <fullName evidence="6">Ribosome-recycling factor</fullName>
        <shortName evidence="6">RRF</shortName>
    </recommendedName>
    <alternativeName>
        <fullName evidence="6">Ribosome-releasing factor</fullName>
    </alternativeName>
</protein>
<comment type="subcellular location">
    <subcellularLocation>
        <location evidence="1 6">Cytoplasm</location>
    </subcellularLocation>
</comment>
<dbReference type="GO" id="GO:0043023">
    <property type="term" value="F:ribosomal large subunit binding"/>
    <property type="evidence" value="ECO:0007669"/>
    <property type="project" value="TreeGrafter"/>
</dbReference>
<gene>
    <name evidence="6 8" type="primary">frr</name>
    <name evidence="8" type="ORF">M9B40_01070</name>
</gene>
<evidence type="ECO:0000313" key="9">
    <source>
        <dbReference type="Proteomes" id="UP001056381"/>
    </source>
</evidence>
<evidence type="ECO:0000259" key="7">
    <source>
        <dbReference type="Pfam" id="PF01765"/>
    </source>
</evidence>
<accession>A0A9Q8TYX8</accession>
<organism evidence="8 9">
    <name type="scientific">SAR86 cluster bacterium</name>
    <dbReference type="NCBI Taxonomy" id="2030880"/>
    <lineage>
        <taxon>Bacteria</taxon>
        <taxon>Pseudomonadati</taxon>
        <taxon>Pseudomonadota</taxon>
        <taxon>Gammaproteobacteria</taxon>
        <taxon>SAR86 cluster</taxon>
    </lineage>
</organism>
<dbReference type="InterPro" id="IPR002661">
    <property type="entry name" value="Ribosome_recyc_fac"/>
</dbReference>
<evidence type="ECO:0000256" key="2">
    <source>
        <dbReference type="ARBA" id="ARBA00005912"/>
    </source>
</evidence>
<dbReference type="PANTHER" id="PTHR20982:SF3">
    <property type="entry name" value="MITOCHONDRIAL RIBOSOME RECYCLING FACTOR PSEUDO 1"/>
    <property type="match status" value="1"/>
</dbReference>
<name>A0A9Q8TYX8_9GAMM</name>
<keyword evidence="3 6" id="KW-0963">Cytoplasm</keyword>
<sequence>MDKYENILNDCETRMGSSLKNFKESIQKIRTGRANPNMLDGIMVDYYGVDTPLNQCCSITVEDSKTLSLTPWDKGLVQEIDKAIQKSDLGINPTVAGEVIRIIMPPLTEESRKDLIKKAKGEAENGRVAIRNIRRDAMTSMKNLEKGGELTEDDISDSEKDIKEITEKYINLVDQSLESKEKDLLTI</sequence>
<dbReference type="Gene3D" id="3.30.1360.40">
    <property type="match status" value="1"/>
</dbReference>
<evidence type="ECO:0000256" key="1">
    <source>
        <dbReference type="ARBA" id="ARBA00004496"/>
    </source>
</evidence>
<comment type="similarity">
    <text evidence="2 6">Belongs to the RRF family.</text>
</comment>